<dbReference type="EMBL" id="JAULSN010000002">
    <property type="protein sequence ID" value="KAK3380307.1"/>
    <property type="molecule type" value="Genomic_DNA"/>
</dbReference>
<dbReference type="GO" id="GO:0003824">
    <property type="term" value="F:catalytic activity"/>
    <property type="evidence" value="ECO:0007669"/>
    <property type="project" value="InterPro"/>
</dbReference>
<reference evidence="2" key="1">
    <citation type="journal article" date="2023" name="Mol. Phylogenet. Evol.">
        <title>Genome-scale phylogeny and comparative genomics of the fungal order Sordariales.</title>
        <authorList>
            <person name="Hensen N."/>
            <person name="Bonometti L."/>
            <person name="Westerberg I."/>
            <person name="Brannstrom I.O."/>
            <person name="Guillou S."/>
            <person name="Cros-Aarteil S."/>
            <person name="Calhoun S."/>
            <person name="Haridas S."/>
            <person name="Kuo A."/>
            <person name="Mondo S."/>
            <person name="Pangilinan J."/>
            <person name="Riley R."/>
            <person name="LaButti K."/>
            <person name="Andreopoulos B."/>
            <person name="Lipzen A."/>
            <person name="Chen C."/>
            <person name="Yan M."/>
            <person name="Daum C."/>
            <person name="Ng V."/>
            <person name="Clum A."/>
            <person name="Steindorff A."/>
            <person name="Ohm R.A."/>
            <person name="Martin F."/>
            <person name="Silar P."/>
            <person name="Natvig D.O."/>
            <person name="Lalanne C."/>
            <person name="Gautier V."/>
            <person name="Ament-Velasquez S.L."/>
            <person name="Kruys A."/>
            <person name="Hutchinson M.I."/>
            <person name="Powell A.J."/>
            <person name="Barry K."/>
            <person name="Miller A.N."/>
            <person name="Grigoriev I.V."/>
            <person name="Debuchy R."/>
            <person name="Gladieux P."/>
            <person name="Hiltunen Thoren M."/>
            <person name="Johannesson H."/>
        </authorList>
    </citation>
    <scope>NUCLEOTIDE SEQUENCE</scope>
    <source>
        <strain evidence="2">CBS 958.72</strain>
    </source>
</reference>
<name>A0AAE0NF18_9PEZI</name>
<evidence type="ECO:0008006" key="4">
    <source>
        <dbReference type="Google" id="ProtNLM"/>
    </source>
</evidence>
<organism evidence="2 3">
    <name type="scientific">Lasiosphaeria ovina</name>
    <dbReference type="NCBI Taxonomy" id="92902"/>
    <lineage>
        <taxon>Eukaryota</taxon>
        <taxon>Fungi</taxon>
        <taxon>Dikarya</taxon>
        <taxon>Ascomycota</taxon>
        <taxon>Pezizomycotina</taxon>
        <taxon>Sordariomycetes</taxon>
        <taxon>Sordariomycetidae</taxon>
        <taxon>Sordariales</taxon>
        <taxon>Lasiosphaeriaceae</taxon>
        <taxon>Lasiosphaeria</taxon>
    </lineage>
</organism>
<comment type="caution">
    <text evidence="2">The sequence shown here is derived from an EMBL/GenBank/DDBJ whole genome shotgun (WGS) entry which is preliminary data.</text>
</comment>
<evidence type="ECO:0000313" key="2">
    <source>
        <dbReference type="EMBL" id="KAK3380307.1"/>
    </source>
</evidence>
<dbReference type="Proteomes" id="UP001287356">
    <property type="component" value="Unassembled WGS sequence"/>
</dbReference>
<dbReference type="Gene3D" id="3.40.50.1580">
    <property type="entry name" value="Nucleoside phosphorylase domain"/>
    <property type="match status" value="1"/>
</dbReference>
<protein>
    <recommendedName>
        <fullName evidence="4">Nucleoside phosphorylase domain-containing protein</fullName>
    </recommendedName>
</protein>
<dbReference type="InterPro" id="IPR035994">
    <property type="entry name" value="Nucleoside_phosphorylase_sf"/>
</dbReference>
<dbReference type="SUPFAM" id="SSF53167">
    <property type="entry name" value="Purine and uridine phosphorylases"/>
    <property type="match status" value="1"/>
</dbReference>
<feature type="region of interest" description="Disordered" evidence="1">
    <location>
        <begin position="28"/>
        <end position="70"/>
    </location>
</feature>
<reference evidence="2" key="2">
    <citation type="submission" date="2023-06" db="EMBL/GenBank/DDBJ databases">
        <authorList>
            <consortium name="Lawrence Berkeley National Laboratory"/>
            <person name="Haridas S."/>
            <person name="Hensen N."/>
            <person name="Bonometti L."/>
            <person name="Westerberg I."/>
            <person name="Brannstrom I.O."/>
            <person name="Guillou S."/>
            <person name="Cros-Aarteil S."/>
            <person name="Calhoun S."/>
            <person name="Kuo A."/>
            <person name="Mondo S."/>
            <person name="Pangilinan J."/>
            <person name="Riley R."/>
            <person name="Labutti K."/>
            <person name="Andreopoulos B."/>
            <person name="Lipzen A."/>
            <person name="Chen C."/>
            <person name="Yanf M."/>
            <person name="Daum C."/>
            <person name="Ng V."/>
            <person name="Clum A."/>
            <person name="Steindorff A."/>
            <person name="Ohm R."/>
            <person name="Martin F."/>
            <person name="Silar P."/>
            <person name="Natvig D."/>
            <person name="Lalanne C."/>
            <person name="Gautier V."/>
            <person name="Ament-Velasquez S.L."/>
            <person name="Kruys A."/>
            <person name="Hutchinson M.I."/>
            <person name="Powell A.J."/>
            <person name="Barry K."/>
            <person name="Miller A.N."/>
            <person name="Grigoriev I.V."/>
            <person name="Debuchy R."/>
            <person name="Gladieux P."/>
            <person name="Thoren M.H."/>
            <person name="Johannesson H."/>
        </authorList>
    </citation>
    <scope>NUCLEOTIDE SEQUENCE</scope>
    <source>
        <strain evidence="2">CBS 958.72</strain>
    </source>
</reference>
<proteinExistence type="predicted"/>
<sequence length="143" mass="15554">MDDSNVAPPHVIVRNLFEMLDPALVEPTQSLPPLTATGDDDGNGPYLDKHVDDPNAYSMGPHAGHGQGQRGFRTRFPSIKLALVVGICGAVPFYTHGGETNEILLGDVVVSDGLVQYDLAPWLLEERDIRNSWARPMRSSSTC</sequence>
<evidence type="ECO:0000313" key="3">
    <source>
        <dbReference type="Proteomes" id="UP001287356"/>
    </source>
</evidence>
<keyword evidence="3" id="KW-1185">Reference proteome</keyword>
<dbReference type="AlphaFoldDB" id="A0AAE0NF18"/>
<evidence type="ECO:0000256" key="1">
    <source>
        <dbReference type="SAM" id="MobiDB-lite"/>
    </source>
</evidence>
<gene>
    <name evidence="2" type="ORF">B0T24DRAFT_676015</name>
</gene>
<dbReference type="GO" id="GO:0009116">
    <property type="term" value="P:nucleoside metabolic process"/>
    <property type="evidence" value="ECO:0007669"/>
    <property type="project" value="InterPro"/>
</dbReference>
<accession>A0AAE0NF18</accession>